<feature type="domain" description="HAMP" evidence="13">
    <location>
        <begin position="194"/>
        <end position="247"/>
    </location>
</feature>
<evidence type="ECO:0000256" key="9">
    <source>
        <dbReference type="ARBA" id="ARBA00023012"/>
    </source>
</evidence>
<keyword evidence="6 11" id="KW-0812">Transmembrane</keyword>
<keyword evidence="8 11" id="KW-1133">Transmembrane helix</keyword>
<comment type="catalytic activity">
    <reaction evidence="1">
        <text>ATP + protein L-histidine = ADP + protein N-phospho-L-histidine.</text>
        <dbReference type="EC" id="2.7.13.3"/>
    </reaction>
</comment>
<dbReference type="CDD" id="cd00082">
    <property type="entry name" value="HisKA"/>
    <property type="match status" value="1"/>
</dbReference>
<dbReference type="InterPro" id="IPR004358">
    <property type="entry name" value="Sig_transdc_His_kin-like_C"/>
</dbReference>
<dbReference type="CDD" id="cd00075">
    <property type="entry name" value="HATPase"/>
    <property type="match status" value="1"/>
</dbReference>
<dbReference type="Proteomes" id="UP001551675">
    <property type="component" value="Unassembled WGS sequence"/>
</dbReference>
<keyword evidence="9" id="KW-0902">Two-component regulatory system</keyword>
<dbReference type="InterPro" id="IPR003661">
    <property type="entry name" value="HisK_dim/P_dom"/>
</dbReference>
<evidence type="ECO:0000313" key="15">
    <source>
        <dbReference type="Proteomes" id="UP001551675"/>
    </source>
</evidence>
<dbReference type="SMART" id="SM00387">
    <property type="entry name" value="HATPase_c"/>
    <property type="match status" value="1"/>
</dbReference>
<dbReference type="Gene3D" id="6.10.340.10">
    <property type="match status" value="1"/>
</dbReference>
<keyword evidence="15" id="KW-1185">Reference proteome</keyword>
<dbReference type="PANTHER" id="PTHR45436">
    <property type="entry name" value="SENSOR HISTIDINE KINASE YKOH"/>
    <property type="match status" value="1"/>
</dbReference>
<dbReference type="InterPro" id="IPR036890">
    <property type="entry name" value="HATPase_C_sf"/>
</dbReference>
<evidence type="ECO:0000256" key="1">
    <source>
        <dbReference type="ARBA" id="ARBA00000085"/>
    </source>
</evidence>
<evidence type="ECO:0000259" key="12">
    <source>
        <dbReference type="PROSITE" id="PS50109"/>
    </source>
</evidence>
<name>A0ABV3GJD0_MICGL</name>
<evidence type="ECO:0000313" key="14">
    <source>
        <dbReference type="EMBL" id="MEV0971751.1"/>
    </source>
</evidence>
<gene>
    <name evidence="14" type="ORF">AB0I59_24340</name>
</gene>
<comment type="caution">
    <text evidence="14">The sequence shown here is derived from an EMBL/GenBank/DDBJ whole genome shotgun (WGS) entry which is preliminary data.</text>
</comment>
<evidence type="ECO:0000256" key="4">
    <source>
        <dbReference type="ARBA" id="ARBA00022553"/>
    </source>
</evidence>
<dbReference type="InterPro" id="IPR005467">
    <property type="entry name" value="His_kinase_dom"/>
</dbReference>
<evidence type="ECO:0000256" key="10">
    <source>
        <dbReference type="ARBA" id="ARBA00023136"/>
    </source>
</evidence>
<keyword evidence="5" id="KW-0808">Transferase</keyword>
<keyword evidence="4" id="KW-0597">Phosphoprotein</keyword>
<dbReference type="InterPro" id="IPR003594">
    <property type="entry name" value="HATPase_dom"/>
</dbReference>
<dbReference type="SUPFAM" id="SSF47384">
    <property type="entry name" value="Homodimeric domain of signal transducing histidine kinase"/>
    <property type="match status" value="1"/>
</dbReference>
<dbReference type="SUPFAM" id="SSF158472">
    <property type="entry name" value="HAMP domain-like"/>
    <property type="match status" value="1"/>
</dbReference>
<dbReference type="SMART" id="SM00388">
    <property type="entry name" value="HisKA"/>
    <property type="match status" value="1"/>
</dbReference>
<dbReference type="InterPro" id="IPR036097">
    <property type="entry name" value="HisK_dim/P_sf"/>
</dbReference>
<keyword evidence="10 11" id="KW-0472">Membrane</keyword>
<dbReference type="PRINTS" id="PR00344">
    <property type="entry name" value="BCTRLSENSOR"/>
</dbReference>
<dbReference type="EMBL" id="JBFALK010000014">
    <property type="protein sequence ID" value="MEV0971751.1"/>
    <property type="molecule type" value="Genomic_DNA"/>
</dbReference>
<dbReference type="RefSeq" id="WP_063819022.1">
    <property type="nucleotide sequence ID" value="NZ_JBFALK010000014.1"/>
</dbReference>
<dbReference type="Pfam" id="PF00512">
    <property type="entry name" value="HisKA"/>
    <property type="match status" value="1"/>
</dbReference>
<evidence type="ECO:0000256" key="11">
    <source>
        <dbReference type="SAM" id="Phobius"/>
    </source>
</evidence>
<feature type="domain" description="Histidine kinase" evidence="12">
    <location>
        <begin position="262"/>
        <end position="497"/>
    </location>
</feature>
<reference evidence="14 15" key="1">
    <citation type="submission" date="2024-06" db="EMBL/GenBank/DDBJ databases">
        <title>The Natural Products Discovery Center: Release of the First 8490 Sequenced Strains for Exploring Actinobacteria Biosynthetic Diversity.</title>
        <authorList>
            <person name="Kalkreuter E."/>
            <person name="Kautsar S.A."/>
            <person name="Yang D."/>
            <person name="Bader C.D."/>
            <person name="Teijaro C.N."/>
            <person name="Fluegel L."/>
            <person name="Davis C.M."/>
            <person name="Simpson J.R."/>
            <person name="Lauterbach L."/>
            <person name="Steele A.D."/>
            <person name="Gui C."/>
            <person name="Meng S."/>
            <person name="Li G."/>
            <person name="Viehrig K."/>
            <person name="Ye F."/>
            <person name="Su P."/>
            <person name="Kiefer A.F."/>
            <person name="Nichols A."/>
            <person name="Cepeda A.J."/>
            <person name="Yan W."/>
            <person name="Fan B."/>
            <person name="Jiang Y."/>
            <person name="Adhikari A."/>
            <person name="Zheng C.-J."/>
            <person name="Schuster L."/>
            <person name="Cowan T.M."/>
            <person name="Smanski M.J."/>
            <person name="Chevrette M.G."/>
            <person name="De Carvalho L.P.S."/>
            <person name="Shen B."/>
        </authorList>
    </citation>
    <scope>NUCLEOTIDE SEQUENCE [LARGE SCALE GENOMIC DNA]</scope>
    <source>
        <strain evidence="14 15">NPDC050100</strain>
    </source>
</reference>
<dbReference type="Gene3D" id="1.10.287.130">
    <property type="match status" value="1"/>
</dbReference>
<evidence type="ECO:0000256" key="7">
    <source>
        <dbReference type="ARBA" id="ARBA00022777"/>
    </source>
</evidence>
<protein>
    <recommendedName>
        <fullName evidence="3">histidine kinase</fullName>
        <ecNumber evidence="3">2.7.13.3</ecNumber>
    </recommendedName>
</protein>
<dbReference type="SMART" id="SM00304">
    <property type="entry name" value="HAMP"/>
    <property type="match status" value="1"/>
</dbReference>
<keyword evidence="14" id="KW-0067">ATP-binding</keyword>
<dbReference type="Pfam" id="PF02518">
    <property type="entry name" value="HATPase_c"/>
    <property type="match status" value="1"/>
</dbReference>
<dbReference type="InterPro" id="IPR050428">
    <property type="entry name" value="TCS_sensor_his_kinase"/>
</dbReference>
<dbReference type="SUPFAM" id="SSF55874">
    <property type="entry name" value="ATPase domain of HSP90 chaperone/DNA topoisomerase II/histidine kinase"/>
    <property type="match status" value="1"/>
</dbReference>
<dbReference type="CDD" id="cd06225">
    <property type="entry name" value="HAMP"/>
    <property type="match status" value="1"/>
</dbReference>
<accession>A0ABV3GJD0</accession>
<evidence type="ECO:0000256" key="8">
    <source>
        <dbReference type="ARBA" id="ARBA00022989"/>
    </source>
</evidence>
<keyword evidence="14" id="KW-0547">Nucleotide-binding</keyword>
<evidence type="ECO:0000256" key="5">
    <source>
        <dbReference type="ARBA" id="ARBA00022679"/>
    </source>
</evidence>
<evidence type="ECO:0000259" key="13">
    <source>
        <dbReference type="PROSITE" id="PS50885"/>
    </source>
</evidence>
<dbReference type="Pfam" id="PF00672">
    <property type="entry name" value="HAMP"/>
    <property type="match status" value="1"/>
</dbReference>
<comment type="subcellular location">
    <subcellularLocation>
        <location evidence="2">Cell membrane</location>
    </subcellularLocation>
</comment>
<dbReference type="Gene3D" id="3.30.565.10">
    <property type="entry name" value="Histidine kinase-like ATPase, C-terminal domain"/>
    <property type="match status" value="1"/>
</dbReference>
<organism evidence="14 15">
    <name type="scientific">Microtetraspora glauca</name>
    <dbReference type="NCBI Taxonomy" id="1996"/>
    <lineage>
        <taxon>Bacteria</taxon>
        <taxon>Bacillati</taxon>
        <taxon>Actinomycetota</taxon>
        <taxon>Actinomycetes</taxon>
        <taxon>Streptosporangiales</taxon>
        <taxon>Streptosporangiaceae</taxon>
        <taxon>Microtetraspora</taxon>
    </lineage>
</organism>
<feature type="transmembrane region" description="Helical" evidence="11">
    <location>
        <begin position="170"/>
        <end position="193"/>
    </location>
</feature>
<dbReference type="GO" id="GO:0005524">
    <property type="term" value="F:ATP binding"/>
    <property type="evidence" value="ECO:0007669"/>
    <property type="project" value="UniProtKB-KW"/>
</dbReference>
<dbReference type="PROSITE" id="PS50885">
    <property type="entry name" value="HAMP"/>
    <property type="match status" value="1"/>
</dbReference>
<evidence type="ECO:0000256" key="3">
    <source>
        <dbReference type="ARBA" id="ARBA00012438"/>
    </source>
</evidence>
<dbReference type="InterPro" id="IPR003660">
    <property type="entry name" value="HAMP_dom"/>
</dbReference>
<dbReference type="EC" id="2.7.13.3" evidence="3"/>
<sequence>MRTRGRWTLRARLVAAAVALTAVALVLANAAGLALLRGYLVDRLDAQLRASVPSAPSGTFTVTPNPAYPPKDDPEPVQLVVIGNTLVERMVGERRLYMFDSVGRLVSEFPVRPAERPVLGPYRDLRRDGPYTVPGTGAPSWRVLVAALPDGGTAVLAASLADVEATHRRLLAIDGAVTAVVLLLLGLAATALVRLGMRPLTRIEETAARIAAGDFGSRVPESEPDTEPGRLGVAMNVMLDRVESEIAARTESEAGMRRFLADASHELRTPLTSVLGFAELYRQGGTPPGAPMDEAMRRIEDEATRMGLLVNDLLVLAHLDEERPLASGPVDLLEIAIDTVRDARARQPERRIRMTGQDGALAPVIVTGDEARLRQVAANLVANALAHTPPGTEVTVAVGAGRPTEAPAAAVGSRPPGSPLMGVLDVRDTGQGIPAEHVTRIFERLYRVSQSRSRADGGAGLGLAIVAAIVKAHAGRVEVATAPGEGSAFRVLLPLRHPEEIRGDPVRSAEIPKRVRDREETLEAARRT</sequence>
<evidence type="ECO:0000256" key="2">
    <source>
        <dbReference type="ARBA" id="ARBA00004236"/>
    </source>
</evidence>
<evidence type="ECO:0000256" key="6">
    <source>
        <dbReference type="ARBA" id="ARBA00022692"/>
    </source>
</evidence>
<keyword evidence="7" id="KW-0418">Kinase</keyword>
<dbReference type="PROSITE" id="PS50109">
    <property type="entry name" value="HIS_KIN"/>
    <property type="match status" value="1"/>
</dbReference>
<dbReference type="PANTHER" id="PTHR45436:SF5">
    <property type="entry name" value="SENSOR HISTIDINE KINASE TRCS"/>
    <property type="match status" value="1"/>
</dbReference>
<proteinExistence type="predicted"/>